<organism evidence="5 6">
    <name type="scientific">Mycolicibacterium holsaticum</name>
    <dbReference type="NCBI Taxonomy" id="152142"/>
    <lineage>
        <taxon>Bacteria</taxon>
        <taxon>Bacillati</taxon>
        <taxon>Actinomycetota</taxon>
        <taxon>Actinomycetes</taxon>
        <taxon>Mycobacteriales</taxon>
        <taxon>Mycobacteriaceae</taxon>
        <taxon>Mycolicibacterium</taxon>
    </lineage>
</organism>
<evidence type="ECO:0000259" key="4">
    <source>
        <dbReference type="PROSITE" id="PS01124"/>
    </source>
</evidence>
<keyword evidence="6" id="KW-1185">Reference proteome</keyword>
<protein>
    <recommendedName>
        <fullName evidence="4">HTH araC/xylS-type domain-containing protein</fullName>
    </recommendedName>
</protein>
<dbReference type="GO" id="GO:0003700">
    <property type="term" value="F:DNA-binding transcription factor activity"/>
    <property type="evidence" value="ECO:0007669"/>
    <property type="project" value="InterPro"/>
</dbReference>
<evidence type="ECO:0000256" key="1">
    <source>
        <dbReference type="ARBA" id="ARBA00023015"/>
    </source>
</evidence>
<keyword evidence="2" id="KW-0238">DNA-binding</keyword>
<dbReference type="PANTHER" id="PTHR46796:SF12">
    <property type="entry name" value="HTH-TYPE DNA-BINDING TRANSCRIPTIONAL ACTIVATOR EUTR"/>
    <property type="match status" value="1"/>
</dbReference>
<dbReference type="PANTHER" id="PTHR46796">
    <property type="entry name" value="HTH-TYPE TRANSCRIPTIONAL ACTIVATOR RHAS-RELATED"/>
    <property type="match status" value="1"/>
</dbReference>
<name>A0A1E3RWU5_9MYCO</name>
<dbReference type="AlphaFoldDB" id="A0A1E3RWU5"/>
<dbReference type="Pfam" id="PF12833">
    <property type="entry name" value="HTH_18"/>
    <property type="match status" value="1"/>
</dbReference>
<feature type="domain" description="HTH araC/xylS-type" evidence="4">
    <location>
        <begin position="174"/>
        <end position="276"/>
    </location>
</feature>
<dbReference type="EMBL" id="MIGZ01000044">
    <property type="protein sequence ID" value="ODQ94291.1"/>
    <property type="molecule type" value="Genomic_DNA"/>
</dbReference>
<evidence type="ECO:0000256" key="2">
    <source>
        <dbReference type="ARBA" id="ARBA00023125"/>
    </source>
</evidence>
<accession>A0A1E3RWU5</accession>
<evidence type="ECO:0000256" key="3">
    <source>
        <dbReference type="ARBA" id="ARBA00023163"/>
    </source>
</evidence>
<dbReference type="Gene3D" id="1.10.10.60">
    <property type="entry name" value="Homeodomain-like"/>
    <property type="match status" value="1"/>
</dbReference>
<gene>
    <name evidence="5" type="ORF">BHQ17_09920</name>
</gene>
<keyword evidence="1" id="KW-0805">Transcription regulation</keyword>
<evidence type="ECO:0000313" key="5">
    <source>
        <dbReference type="EMBL" id="ODQ94291.1"/>
    </source>
</evidence>
<dbReference type="SUPFAM" id="SSF46689">
    <property type="entry name" value="Homeodomain-like"/>
    <property type="match status" value="2"/>
</dbReference>
<dbReference type="SMART" id="SM00342">
    <property type="entry name" value="HTH_ARAC"/>
    <property type="match status" value="1"/>
</dbReference>
<sequence>MGRIQLVWIKYGAPVLIDVAPSARPFHLVQMPLQGCAAIATADEELVSTPSFASVANSRRRCEMRWQADCSEVAVRVDDDVLQRHLESLLGRRVKAPIQFSLGMPLDTGPGRSWRATIDLLVAELRRDESLIHSSLMATELETLILTGLLTAQPHNYSTALHSDARAVPPRAIRSAVEFIETAPNRAITTARLAAHAGVSASALQRGFQVHVGCSPMEYLRDVRLRRARDALVAADPASNVTVTEVALEAGFMHLGRFSVEYRRRFGESPSETLRG</sequence>
<dbReference type="InterPro" id="IPR009057">
    <property type="entry name" value="Homeodomain-like_sf"/>
</dbReference>
<dbReference type="PROSITE" id="PS00041">
    <property type="entry name" value="HTH_ARAC_FAMILY_1"/>
    <property type="match status" value="1"/>
</dbReference>
<dbReference type="InterPro" id="IPR050204">
    <property type="entry name" value="AraC_XylS_family_regulators"/>
</dbReference>
<dbReference type="PROSITE" id="PS01124">
    <property type="entry name" value="HTH_ARAC_FAMILY_2"/>
    <property type="match status" value="1"/>
</dbReference>
<dbReference type="GO" id="GO:0043565">
    <property type="term" value="F:sequence-specific DNA binding"/>
    <property type="evidence" value="ECO:0007669"/>
    <property type="project" value="InterPro"/>
</dbReference>
<dbReference type="InterPro" id="IPR018062">
    <property type="entry name" value="HTH_AraC-typ_CS"/>
</dbReference>
<evidence type="ECO:0000313" key="6">
    <source>
        <dbReference type="Proteomes" id="UP000094243"/>
    </source>
</evidence>
<dbReference type="Pfam" id="PF14525">
    <property type="entry name" value="AraC_binding_2"/>
    <property type="match status" value="1"/>
</dbReference>
<dbReference type="Proteomes" id="UP000094243">
    <property type="component" value="Unassembled WGS sequence"/>
</dbReference>
<dbReference type="InterPro" id="IPR035418">
    <property type="entry name" value="AraC-bd_2"/>
</dbReference>
<dbReference type="InterPro" id="IPR018060">
    <property type="entry name" value="HTH_AraC"/>
</dbReference>
<reference evidence="6" key="1">
    <citation type="submission" date="2016-09" db="EMBL/GenBank/DDBJ databases">
        <authorList>
            <person name="Greninger A.L."/>
            <person name="Jerome K.R."/>
            <person name="Mcnair B."/>
            <person name="Wallis C."/>
            <person name="Fang F."/>
        </authorList>
    </citation>
    <scope>NUCLEOTIDE SEQUENCE [LARGE SCALE GENOMIC DNA]</scope>
    <source>
        <strain evidence="6">M7</strain>
    </source>
</reference>
<proteinExistence type="predicted"/>
<keyword evidence="3" id="KW-0804">Transcription</keyword>
<comment type="caution">
    <text evidence="5">The sequence shown here is derived from an EMBL/GenBank/DDBJ whole genome shotgun (WGS) entry which is preliminary data.</text>
</comment>